<keyword evidence="3" id="KW-0285">Flavoprotein</keyword>
<evidence type="ECO:0000313" key="7">
    <source>
        <dbReference type="EMBL" id="CAG9182226.1"/>
    </source>
</evidence>
<dbReference type="SUPFAM" id="SSF56645">
    <property type="entry name" value="Acyl-CoA dehydrogenase NM domain-like"/>
    <property type="match status" value="1"/>
</dbReference>
<dbReference type="InterPro" id="IPR009075">
    <property type="entry name" value="AcylCo_DH/oxidase_C"/>
</dbReference>
<evidence type="ECO:0000256" key="1">
    <source>
        <dbReference type="ARBA" id="ARBA00001974"/>
    </source>
</evidence>
<organism evidence="7 8">
    <name type="scientific">Cupriavidus laharis</name>
    <dbReference type="NCBI Taxonomy" id="151654"/>
    <lineage>
        <taxon>Bacteria</taxon>
        <taxon>Pseudomonadati</taxon>
        <taxon>Pseudomonadota</taxon>
        <taxon>Betaproteobacteria</taxon>
        <taxon>Burkholderiales</taxon>
        <taxon>Burkholderiaceae</taxon>
        <taxon>Cupriavidus</taxon>
    </lineage>
</organism>
<evidence type="ECO:0000259" key="5">
    <source>
        <dbReference type="Pfam" id="PF00441"/>
    </source>
</evidence>
<feature type="domain" description="Acyl-CoA dehydrogenase/oxidase N-terminal" evidence="6">
    <location>
        <begin position="23"/>
        <end position="128"/>
    </location>
</feature>
<dbReference type="PANTHER" id="PTHR43884:SF12">
    <property type="entry name" value="ISOVALERYL-COA DEHYDROGENASE, MITOCHONDRIAL-RELATED"/>
    <property type="match status" value="1"/>
</dbReference>
<evidence type="ECO:0000256" key="2">
    <source>
        <dbReference type="ARBA" id="ARBA00009347"/>
    </source>
</evidence>
<dbReference type="EMBL" id="CAJZAI010000016">
    <property type="protein sequence ID" value="CAG9182226.1"/>
    <property type="molecule type" value="Genomic_DNA"/>
</dbReference>
<dbReference type="Pfam" id="PF00441">
    <property type="entry name" value="Acyl-CoA_dh_1"/>
    <property type="match status" value="1"/>
</dbReference>
<dbReference type="RefSeq" id="WP_224082148.1">
    <property type="nucleotide sequence ID" value="NZ_CAJZAI010000016.1"/>
</dbReference>
<dbReference type="InterPro" id="IPR036250">
    <property type="entry name" value="AcylCo_DH-like_C"/>
</dbReference>
<comment type="cofactor">
    <cofactor evidence="1">
        <name>FAD</name>
        <dbReference type="ChEBI" id="CHEBI:57692"/>
    </cofactor>
</comment>
<dbReference type="InterPro" id="IPR013786">
    <property type="entry name" value="AcylCoA_DH/ox_N"/>
</dbReference>
<keyword evidence="8" id="KW-1185">Reference proteome</keyword>
<accession>A0ABM8XPM5</accession>
<evidence type="ECO:0000259" key="6">
    <source>
        <dbReference type="Pfam" id="PF02771"/>
    </source>
</evidence>
<comment type="caution">
    <text evidence="7">The sequence shown here is derived from an EMBL/GenBank/DDBJ whole genome shotgun (WGS) entry which is preliminary data.</text>
</comment>
<gene>
    <name evidence="7" type="primary">acdA_5</name>
    <name evidence="7" type="ORF">LMG23992_04691</name>
</gene>
<proteinExistence type="inferred from homology"/>
<dbReference type="Pfam" id="PF02771">
    <property type="entry name" value="Acyl-CoA_dh_N"/>
    <property type="match status" value="1"/>
</dbReference>
<reference evidence="7 8" key="1">
    <citation type="submission" date="2021-08" db="EMBL/GenBank/DDBJ databases">
        <authorList>
            <person name="Peeters C."/>
        </authorList>
    </citation>
    <scope>NUCLEOTIDE SEQUENCE [LARGE SCALE GENOMIC DNA]</scope>
    <source>
        <strain evidence="7 8">LMG 23992</strain>
    </source>
</reference>
<evidence type="ECO:0000256" key="3">
    <source>
        <dbReference type="ARBA" id="ARBA00022630"/>
    </source>
</evidence>
<dbReference type="InterPro" id="IPR037069">
    <property type="entry name" value="AcylCoA_DH/ox_N_sf"/>
</dbReference>
<keyword evidence="7" id="KW-0560">Oxidoreductase</keyword>
<feature type="domain" description="Acyl-CoA dehydrogenase/oxidase C-terminal" evidence="5">
    <location>
        <begin position="289"/>
        <end position="409"/>
    </location>
</feature>
<name>A0ABM8XPM5_9BURK</name>
<protein>
    <submittedName>
        <fullName evidence="7">Acyl-CoA dehydrogenase</fullName>
        <ecNumber evidence="7">1.3.99.-</ecNumber>
    </submittedName>
</protein>
<dbReference type="Proteomes" id="UP000727654">
    <property type="component" value="Unassembled WGS sequence"/>
</dbReference>
<dbReference type="Gene3D" id="2.40.110.10">
    <property type="entry name" value="Butyryl-CoA Dehydrogenase, subunit A, domain 2"/>
    <property type="match status" value="1"/>
</dbReference>
<evidence type="ECO:0000256" key="4">
    <source>
        <dbReference type="ARBA" id="ARBA00022827"/>
    </source>
</evidence>
<keyword evidence="4" id="KW-0274">FAD</keyword>
<evidence type="ECO:0000313" key="8">
    <source>
        <dbReference type="Proteomes" id="UP000727654"/>
    </source>
</evidence>
<dbReference type="Gene3D" id="1.20.140.10">
    <property type="entry name" value="Butyryl-CoA Dehydrogenase, subunit A, domain 3"/>
    <property type="match status" value="1"/>
</dbReference>
<dbReference type="GO" id="GO:0016491">
    <property type="term" value="F:oxidoreductase activity"/>
    <property type="evidence" value="ECO:0007669"/>
    <property type="project" value="UniProtKB-KW"/>
</dbReference>
<comment type="similarity">
    <text evidence="2">Belongs to the acyl-CoA dehydrogenase family.</text>
</comment>
<dbReference type="InterPro" id="IPR009100">
    <property type="entry name" value="AcylCoA_DH/oxidase_NM_dom_sf"/>
</dbReference>
<dbReference type="InterPro" id="IPR046373">
    <property type="entry name" value="Acyl-CoA_Oxase/DH_mid-dom_sf"/>
</dbReference>
<sequence length="428" mass="46990">MMKLNDRIRLPAVGLTGFETPLTEEERAIQESVHRFARDVLRPAAQELDRMQPDQVIASTSPYWTVFAEFARLGLDPALIAQFPPETAVRIEALIGEELGWGDAGLGVSLGAAGMPMHMAQAVGSQELIDLCAGKIGCWIATQPDKGTDFGAFYPKQEWPQGVPVNRGNLIAKVDADEIVINGQSSAWVSNGVSAQVALAYMNADYGDGLYDAEGLPYGVAAIIPLDLPGVSRGKPLDKIGQRSLPQGEIYFDNVRLPRRFAVTTTDTYYGNLSAAWSFAGTHMGQIFTGVARAAFEMALAYCHERRQGGARLIDHQLTRYRLGDMLRRVELARATARRILAYARMTPQGHPWATASAKVTVTEEAMHVTSEAFRLFGGCGTSREYPIEKLLRDARAALIEDGENYMLTTRLGLVAHRLFEEEGWTQN</sequence>
<dbReference type="SUPFAM" id="SSF47203">
    <property type="entry name" value="Acyl-CoA dehydrogenase C-terminal domain-like"/>
    <property type="match status" value="1"/>
</dbReference>
<dbReference type="Gene3D" id="1.10.540.10">
    <property type="entry name" value="Acyl-CoA dehydrogenase/oxidase, N-terminal domain"/>
    <property type="match status" value="1"/>
</dbReference>
<dbReference type="PANTHER" id="PTHR43884">
    <property type="entry name" value="ACYL-COA DEHYDROGENASE"/>
    <property type="match status" value="1"/>
</dbReference>
<dbReference type="EC" id="1.3.99.-" evidence="7"/>